<gene>
    <name evidence="2" type="ORF">R3P38DRAFT_3354332</name>
</gene>
<protein>
    <submittedName>
        <fullName evidence="2">Uncharacterized protein</fullName>
    </submittedName>
</protein>
<accession>A0AAW0BPP0</accession>
<proteinExistence type="predicted"/>
<name>A0AAW0BPP0_9AGAR</name>
<evidence type="ECO:0000313" key="2">
    <source>
        <dbReference type="EMBL" id="KAK7028550.1"/>
    </source>
</evidence>
<organism evidence="2 3">
    <name type="scientific">Favolaschia claudopus</name>
    <dbReference type="NCBI Taxonomy" id="2862362"/>
    <lineage>
        <taxon>Eukaryota</taxon>
        <taxon>Fungi</taxon>
        <taxon>Dikarya</taxon>
        <taxon>Basidiomycota</taxon>
        <taxon>Agaricomycotina</taxon>
        <taxon>Agaricomycetes</taxon>
        <taxon>Agaricomycetidae</taxon>
        <taxon>Agaricales</taxon>
        <taxon>Marasmiineae</taxon>
        <taxon>Mycenaceae</taxon>
        <taxon>Favolaschia</taxon>
    </lineage>
</organism>
<feature type="region of interest" description="Disordered" evidence="1">
    <location>
        <begin position="86"/>
        <end position="154"/>
    </location>
</feature>
<evidence type="ECO:0000313" key="3">
    <source>
        <dbReference type="Proteomes" id="UP001362999"/>
    </source>
</evidence>
<sequence>MAGAGMGWVKRRRQTDPAVWRYHCQVSEERARGEVGENDGGGQQQRYELGECGAGQNRDGGEGRGLTESADAAVRGLQGGRKTVYRKIGGEGVGPTVQADEAGRNRKKLRNGEEGGKGNIASSGGAKRVPQTQVEGSEESPEVADIVSDPQGKWEAEGRTNGIFEPVAFAVIQRGGGQLALLLVSCHYEDGAHIPTHRQPFKDWYELSNSNLPGYKMFFFTGGTTLWAPTSQFHDLQRLVLSLRRMFRDGIMARDDFDISQRKDPTSGFDLATLGGHITFDSFENNTSGSQYPSLVRYSEIRVVSGPFWQQPWWDRLVAIQPAWQSRIHDTTFWPPPETHATSPQCNGATVDALLTDTILRSCLVERLQGFGITMLKAKQLQSTCIVQALFAAR</sequence>
<dbReference type="Proteomes" id="UP001362999">
    <property type="component" value="Unassembled WGS sequence"/>
</dbReference>
<evidence type="ECO:0000256" key="1">
    <source>
        <dbReference type="SAM" id="MobiDB-lite"/>
    </source>
</evidence>
<keyword evidence="3" id="KW-1185">Reference proteome</keyword>
<dbReference type="EMBL" id="JAWWNJ010000028">
    <property type="protein sequence ID" value="KAK7028550.1"/>
    <property type="molecule type" value="Genomic_DNA"/>
</dbReference>
<comment type="caution">
    <text evidence="2">The sequence shown here is derived from an EMBL/GenBank/DDBJ whole genome shotgun (WGS) entry which is preliminary data.</text>
</comment>
<dbReference type="AlphaFoldDB" id="A0AAW0BPP0"/>
<feature type="region of interest" description="Disordered" evidence="1">
    <location>
        <begin position="30"/>
        <end position="68"/>
    </location>
</feature>
<reference evidence="2 3" key="1">
    <citation type="journal article" date="2024" name="J Genomics">
        <title>Draft genome sequencing and assembly of Favolaschia claudopus CIRM-BRFM 2984 isolated from oak limbs.</title>
        <authorList>
            <person name="Navarro D."/>
            <person name="Drula E."/>
            <person name="Chaduli D."/>
            <person name="Cazenave R."/>
            <person name="Ahrendt S."/>
            <person name="Wang J."/>
            <person name="Lipzen A."/>
            <person name="Daum C."/>
            <person name="Barry K."/>
            <person name="Grigoriev I.V."/>
            <person name="Favel A."/>
            <person name="Rosso M.N."/>
            <person name="Martin F."/>
        </authorList>
    </citation>
    <scope>NUCLEOTIDE SEQUENCE [LARGE SCALE GENOMIC DNA]</scope>
    <source>
        <strain evidence="2 3">CIRM-BRFM 2984</strain>
    </source>
</reference>